<dbReference type="Gene3D" id="3.40.50.2000">
    <property type="entry name" value="Glycogen Phosphorylase B"/>
    <property type="match status" value="2"/>
</dbReference>
<proteinExistence type="predicted"/>
<dbReference type="RefSeq" id="WP_142815607.1">
    <property type="nucleotide sequence ID" value="NZ_CP033893.1"/>
</dbReference>
<name>A0A515CXZ4_SERLI</name>
<gene>
    <name evidence="4" type="ORF">EGO53_14985</name>
</gene>
<reference evidence="4 5" key="1">
    <citation type="submission" date="2018-11" db="EMBL/GenBank/DDBJ databases">
        <title>The first complete genome of Serratia liquefaciens isolated from metalophyte plant revel distinctness adaptive mechanisms in an extreme habitat.</title>
        <authorList>
            <person name="Caneschi W.L."/>
            <person name="Sanchez A.B."/>
            <person name="Felestrino E.B."/>
            <person name="Assis R.A.B."/>
            <person name="Lemes C.G.C."/>
            <person name="Cordeiro I.F."/>
            <person name="Fonseca N.P."/>
            <person name="Villa M."/>
            <person name="Vieira I.T."/>
            <person name="Moraes L.A."/>
            <person name="Kamino L.H.Y."/>
            <person name="do Carmo F."/>
            <person name="Garcia C.M."/>
            <person name="Almeida N.F."/>
            <person name="Silva R.S."/>
            <person name="Ferro J.A."/>
            <person name="Ferro M.I.T."/>
            <person name="Varani A.M."/>
            <person name="Ferreira R.M."/>
            <person name="dos Santos V.L."/>
            <person name="Silva U.C."/>
            <person name="Setubal J.C."/>
            <person name="Moreira L.M."/>
        </authorList>
    </citation>
    <scope>NUCLEOTIDE SEQUENCE [LARGE SCALE GENOMIC DNA]</scope>
    <source>
        <strain evidence="4 5">FG3</strain>
    </source>
</reference>
<evidence type="ECO:0000259" key="3">
    <source>
        <dbReference type="Pfam" id="PF13439"/>
    </source>
</evidence>
<dbReference type="PANTHER" id="PTHR46401:SF2">
    <property type="entry name" value="GLYCOSYLTRANSFERASE WBBK-RELATED"/>
    <property type="match status" value="1"/>
</dbReference>
<dbReference type="CDD" id="cd03809">
    <property type="entry name" value="GT4_MtfB-like"/>
    <property type="match status" value="1"/>
</dbReference>
<dbReference type="GO" id="GO:0009103">
    <property type="term" value="P:lipopolysaccharide biosynthetic process"/>
    <property type="evidence" value="ECO:0007669"/>
    <property type="project" value="TreeGrafter"/>
</dbReference>
<evidence type="ECO:0000313" key="4">
    <source>
        <dbReference type="EMBL" id="QDL33023.1"/>
    </source>
</evidence>
<evidence type="ECO:0000313" key="5">
    <source>
        <dbReference type="Proteomes" id="UP000317572"/>
    </source>
</evidence>
<dbReference type="PANTHER" id="PTHR46401">
    <property type="entry name" value="GLYCOSYLTRANSFERASE WBBK-RELATED"/>
    <property type="match status" value="1"/>
</dbReference>
<evidence type="ECO:0000256" key="1">
    <source>
        <dbReference type="ARBA" id="ARBA00022679"/>
    </source>
</evidence>
<evidence type="ECO:0000259" key="2">
    <source>
        <dbReference type="Pfam" id="PF00534"/>
    </source>
</evidence>
<dbReference type="Proteomes" id="UP000317572">
    <property type="component" value="Chromosome"/>
</dbReference>
<protein>
    <submittedName>
        <fullName evidence="4">Glycosyltransferase family 1 protein</fullName>
    </submittedName>
</protein>
<keyword evidence="1 4" id="KW-0808">Transferase</keyword>
<dbReference type="Pfam" id="PF00534">
    <property type="entry name" value="Glycos_transf_1"/>
    <property type="match status" value="1"/>
</dbReference>
<sequence length="352" mass="39456">MIYVNARFLTQELTGVQRFAEQLSLSLINLRDDLVFISPDGIIRNSVADRLNVKIIGKKHGHAWEQFELPFYLKRQGSPLLLNLCSTAPVFYKNQIVTHHDVTYKRYPKSFSRNFKLLYGILVPLMLKNSHRLLTVSEFSKGEISDIYNVDENKISIIYNAVSGDFSYSESQKHTEKYLLAVSSPNYHKNFHGMIEAFLKLKNTNCKLKVIGSASTSFAAQDYTQLLKDSSDIEFLGRVDDKQLVQLYQNALAFVFPSFYEGFGIPPLEAQACGCPVISSNAASMPEVLADSVVYFSPGDTDMMAEAMMKIIADESLRADIISAGQENVKRFSWDASATKISAILDELSGHG</sequence>
<feature type="domain" description="Glycosyltransferase subfamily 4-like N-terminal" evidence="3">
    <location>
        <begin position="94"/>
        <end position="162"/>
    </location>
</feature>
<organism evidence="4 5">
    <name type="scientific">Serratia liquefaciens</name>
    <dbReference type="NCBI Taxonomy" id="614"/>
    <lineage>
        <taxon>Bacteria</taxon>
        <taxon>Pseudomonadati</taxon>
        <taxon>Pseudomonadota</taxon>
        <taxon>Gammaproteobacteria</taxon>
        <taxon>Enterobacterales</taxon>
        <taxon>Yersiniaceae</taxon>
        <taxon>Serratia</taxon>
    </lineage>
</organism>
<dbReference type="InterPro" id="IPR001296">
    <property type="entry name" value="Glyco_trans_1"/>
</dbReference>
<dbReference type="InterPro" id="IPR028098">
    <property type="entry name" value="Glyco_trans_4-like_N"/>
</dbReference>
<dbReference type="EMBL" id="CP033893">
    <property type="protein sequence ID" value="QDL33023.1"/>
    <property type="molecule type" value="Genomic_DNA"/>
</dbReference>
<dbReference type="Pfam" id="PF13439">
    <property type="entry name" value="Glyco_transf_4"/>
    <property type="match status" value="1"/>
</dbReference>
<dbReference type="GO" id="GO:0016757">
    <property type="term" value="F:glycosyltransferase activity"/>
    <property type="evidence" value="ECO:0007669"/>
    <property type="project" value="InterPro"/>
</dbReference>
<feature type="domain" description="Glycosyl transferase family 1" evidence="2">
    <location>
        <begin position="172"/>
        <end position="327"/>
    </location>
</feature>
<accession>A0A515CXZ4</accession>
<dbReference type="SUPFAM" id="SSF53756">
    <property type="entry name" value="UDP-Glycosyltransferase/glycogen phosphorylase"/>
    <property type="match status" value="1"/>
</dbReference>
<dbReference type="AlphaFoldDB" id="A0A515CXZ4"/>